<reference evidence="4 5" key="1">
    <citation type="submission" date="2018-04" db="EMBL/GenBank/DDBJ databases">
        <authorList>
            <person name="Zhang X."/>
            <person name="Yuan J."/>
            <person name="Li F."/>
            <person name="Xiang J."/>
        </authorList>
    </citation>
    <scope>NUCLEOTIDE SEQUENCE [LARGE SCALE GENOMIC DNA]</scope>
    <source>
        <tissue evidence="4">Muscle</tissue>
    </source>
</reference>
<gene>
    <name evidence="4" type="ORF">C7M84_013944</name>
</gene>
<reference evidence="4 5" key="2">
    <citation type="submission" date="2019-01" db="EMBL/GenBank/DDBJ databases">
        <title>The decoding of complex shrimp genome reveals the adaptation for benthos swimmer, frequently molting mechanism and breeding impact on genome.</title>
        <authorList>
            <person name="Sun Y."/>
            <person name="Gao Y."/>
            <person name="Yu Y."/>
        </authorList>
    </citation>
    <scope>NUCLEOTIDE SEQUENCE [LARGE SCALE GENOMIC DNA]</scope>
    <source>
        <tissue evidence="4">Muscle</tissue>
    </source>
</reference>
<feature type="signal peptide" evidence="3">
    <location>
        <begin position="1"/>
        <end position="27"/>
    </location>
</feature>
<feature type="region of interest" description="Disordered" evidence="2">
    <location>
        <begin position="236"/>
        <end position="259"/>
    </location>
</feature>
<keyword evidence="5" id="KW-1185">Reference proteome</keyword>
<evidence type="ECO:0000313" key="4">
    <source>
        <dbReference type="EMBL" id="ROT67963.1"/>
    </source>
</evidence>
<evidence type="ECO:0000313" key="5">
    <source>
        <dbReference type="Proteomes" id="UP000283509"/>
    </source>
</evidence>
<dbReference type="AlphaFoldDB" id="A0A423SUX5"/>
<dbReference type="InterPro" id="IPR050975">
    <property type="entry name" value="Sleep_regulator"/>
</dbReference>
<keyword evidence="1 3" id="KW-0732">Signal</keyword>
<dbReference type="PANTHER" id="PTHR33562">
    <property type="entry name" value="ATILLA, ISOFORM B-RELATED-RELATED"/>
    <property type="match status" value="1"/>
</dbReference>
<dbReference type="EMBL" id="QCYY01002736">
    <property type="protein sequence ID" value="ROT67963.1"/>
    <property type="molecule type" value="Genomic_DNA"/>
</dbReference>
<dbReference type="PANTHER" id="PTHR33562:SF18">
    <property type="entry name" value="BOUDIN-RELATED"/>
    <property type="match status" value="1"/>
</dbReference>
<feature type="region of interest" description="Disordered" evidence="2">
    <location>
        <begin position="121"/>
        <end position="152"/>
    </location>
</feature>
<dbReference type="Proteomes" id="UP000283509">
    <property type="component" value="Unassembled WGS sequence"/>
</dbReference>
<evidence type="ECO:0000256" key="3">
    <source>
        <dbReference type="SAM" id="SignalP"/>
    </source>
</evidence>
<name>A0A423SUX5_PENVA</name>
<evidence type="ECO:0000256" key="2">
    <source>
        <dbReference type="SAM" id="MobiDB-lite"/>
    </source>
</evidence>
<feature type="compositionally biased region" description="Polar residues" evidence="2">
    <location>
        <begin position="247"/>
        <end position="259"/>
    </location>
</feature>
<evidence type="ECO:0008006" key="6">
    <source>
        <dbReference type="Google" id="ProtNLM"/>
    </source>
</evidence>
<dbReference type="OrthoDB" id="8188641at2759"/>
<protein>
    <recommendedName>
        <fullName evidence="6">Protein quiver</fullName>
    </recommendedName>
</protein>
<feature type="compositionally biased region" description="Basic residues" evidence="2">
    <location>
        <begin position="143"/>
        <end position="152"/>
    </location>
</feature>
<organism evidence="4 5">
    <name type="scientific">Penaeus vannamei</name>
    <name type="common">Whiteleg shrimp</name>
    <name type="synonym">Litopenaeus vannamei</name>
    <dbReference type="NCBI Taxonomy" id="6689"/>
    <lineage>
        <taxon>Eukaryota</taxon>
        <taxon>Metazoa</taxon>
        <taxon>Ecdysozoa</taxon>
        <taxon>Arthropoda</taxon>
        <taxon>Crustacea</taxon>
        <taxon>Multicrustacea</taxon>
        <taxon>Malacostraca</taxon>
        <taxon>Eumalacostraca</taxon>
        <taxon>Eucarida</taxon>
        <taxon>Decapoda</taxon>
        <taxon>Dendrobranchiata</taxon>
        <taxon>Penaeoidea</taxon>
        <taxon>Penaeidae</taxon>
        <taxon>Penaeus</taxon>
    </lineage>
</organism>
<proteinExistence type="predicted"/>
<feature type="chain" id="PRO_5019468739" description="Protein quiver" evidence="3">
    <location>
        <begin position="28"/>
        <end position="259"/>
    </location>
</feature>
<comment type="caution">
    <text evidence="4">The sequence shown here is derived from an EMBL/GenBank/DDBJ whole genome shotgun (WGS) entry which is preliminary data.</text>
</comment>
<accession>A0A423SUX5</accession>
<sequence>MEYHKLNSLRVTCLILGVIIFAKDAAAIECYQCNSTHERTCAEALPQHHSLYSFPCNHLQEPRYCVKMTGMFEGGSLSLGSSWRRTSSCSFLWWLSTNIVSHVQAALCVWQRQALRRPSPGRQRCSSALPGRIGAGSDDARSNSRRRGAVRAKPLAQKHKYTNCLDCYQCSSSEDAFCPEQFYAGYHQGREAAFEPESCSHVFEARYCVKTTGMFEVWHLAPALILGGEHEPFAQTRASACPEHSTPPLSANLYPSSPS</sequence>
<evidence type="ECO:0000256" key="1">
    <source>
        <dbReference type="ARBA" id="ARBA00022729"/>
    </source>
</evidence>